<dbReference type="AlphaFoldDB" id="A0A1E7L5W8"/>
<dbReference type="PANTHER" id="PTHR23542:SF1">
    <property type="entry name" value="MAJOR FACILITATOR SUPERFAMILY (MFS) PROFILE DOMAIN-CONTAINING PROTEIN"/>
    <property type="match status" value="1"/>
</dbReference>
<comment type="caution">
    <text evidence="2">The sequence shown here is derived from an EMBL/GenBank/DDBJ whole genome shotgun (WGS) entry which is preliminary data.</text>
</comment>
<dbReference type="Gene3D" id="1.20.1250.20">
    <property type="entry name" value="MFS general substrate transporter like domains"/>
    <property type="match status" value="2"/>
</dbReference>
<evidence type="ECO:0000256" key="1">
    <source>
        <dbReference type="SAM" id="Phobius"/>
    </source>
</evidence>
<feature type="transmembrane region" description="Helical" evidence="1">
    <location>
        <begin position="304"/>
        <end position="329"/>
    </location>
</feature>
<feature type="transmembrane region" description="Helical" evidence="1">
    <location>
        <begin position="281"/>
        <end position="298"/>
    </location>
</feature>
<sequence>MTAAGSGWGGVLRARHALRLLAGTTVGRLPQCMAPLVLVIAVRAEHGSWAWASALASAFSGGLAVGHLVLGRVTDRIGQTLPTIGGALVAAMAYAVLTVPGCAVAVSGLVLAVVAGVATPPMEASTRALWATVVEPRLLRAAYSVDNAAGESAHIAAPLLVPVCIATGGPRLALGGMALVGALGAVVVATCPVSRRWVPRGPRRGSGLGAMGSAGMPGLALLLALVGVTVGGVYVGATIAAEESQTPWLAGVMPAALSVGVIAGCGLYGARAWPGTVARHLVVVSGAFAPVWLLLIAARTPVAMVAATCAAGMVFGVLHVIGVQAIDLLAPPGCVTEAQAWLVASVGLGMAGGSALGGVAPGPVGVVSLGG</sequence>
<keyword evidence="1" id="KW-1133">Transmembrane helix</keyword>
<dbReference type="Pfam" id="PF07690">
    <property type="entry name" value="MFS_1"/>
    <property type="match status" value="1"/>
</dbReference>
<feature type="transmembrane region" description="Helical" evidence="1">
    <location>
        <begin position="20"/>
        <end position="42"/>
    </location>
</feature>
<dbReference type="EMBL" id="LJGW01000224">
    <property type="protein sequence ID" value="OEV11413.1"/>
    <property type="molecule type" value="Genomic_DNA"/>
</dbReference>
<feature type="transmembrane region" description="Helical" evidence="1">
    <location>
        <begin position="91"/>
        <end position="118"/>
    </location>
</feature>
<protein>
    <recommendedName>
        <fullName evidence="4">MFS transporter</fullName>
    </recommendedName>
</protein>
<evidence type="ECO:0008006" key="4">
    <source>
        <dbReference type="Google" id="ProtNLM"/>
    </source>
</evidence>
<feature type="transmembrane region" description="Helical" evidence="1">
    <location>
        <begin position="341"/>
        <end position="360"/>
    </location>
</feature>
<gene>
    <name evidence="2" type="ORF">AN218_13045</name>
</gene>
<organism evidence="2 3">
    <name type="scientific">Streptomyces nanshensis</name>
    <dbReference type="NCBI Taxonomy" id="518642"/>
    <lineage>
        <taxon>Bacteria</taxon>
        <taxon>Bacillati</taxon>
        <taxon>Actinomycetota</taxon>
        <taxon>Actinomycetes</taxon>
        <taxon>Kitasatosporales</taxon>
        <taxon>Streptomycetaceae</taxon>
        <taxon>Streptomyces</taxon>
    </lineage>
</organism>
<feature type="transmembrane region" description="Helical" evidence="1">
    <location>
        <begin position="48"/>
        <end position="70"/>
    </location>
</feature>
<name>A0A1E7L5W8_9ACTN</name>
<keyword evidence="1" id="KW-0812">Transmembrane</keyword>
<keyword evidence="1" id="KW-0472">Membrane</keyword>
<feature type="non-terminal residue" evidence="2">
    <location>
        <position position="371"/>
    </location>
</feature>
<dbReference type="InterPro" id="IPR036259">
    <property type="entry name" value="MFS_trans_sf"/>
</dbReference>
<feature type="transmembrane region" description="Helical" evidence="1">
    <location>
        <begin position="172"/>
        <end position="193"/>
    </location>
</feature>
<keyword evidence="3" id="KW-1185">Reference proteome</keyword>
<reference evidence="2 3" key="1">
    <citation type="journal article" date="2016" name="Front. Microbiol.">
        <title>Comparative Genomics Analysis of Streptomyces Species Reveals Their Adaptation to the Marine Environment and Their Diversity at the Genomic Level.</title>
        <authorList>
            <person name="Tian X."/>
            <person name="Zhang Z."/>
            <person name="Yang T."/>
            <person name="Chen M."/>
            <person name="Li J."/>
            <person name="Chen F."/>
            <person name="Yang J."/>
            <person name="Li W."/>
            <person name="Zhang B."/>
            <person name="Zhang Z."/>
            <person name="Wu J."/>
            <person name="Zhang C."/>
            <person name="Long L."/>
            <person name="Xiao J."/>
        </authorList>
    </citation>
    <scope>NUCLEOTIDE SEQUENCE [LARGE SCALE GENOMIC DNA]</scope>
    <source>
        <strain evidence="2 3">SCSIO 10429</strain>
    </source>
</reference>
<proteinExistence type="predicted"/>
<dbReference type="InterPro" id="IPR011701">
    <property type="entry name" value="MFS"/>
</dbReference>
<evidence type="ECO:0000313" key="3">
    <source>
        <dbReference type="Proteomes" id="UP000176005"/>
    </source>
</evidence>
<feature type="transmembrane region" description="Helical" evidence="1">
    <location>
        <begin position="248"/>
        <end position="269"/>
    </location>
</feature>
<dbReference type="GO" id="GO:0022857">
    <property type="term" value="F:transmembrane transporter activity"/>
    <property type="evidence" value="ECO:0007669"/>
    <property type="project" value="InterPro"/>
</dbReference>
<dbReference type="PANTHER" id="PTHR23542">
    <property type="match status" value="1"/>
</dbReference>
<feature type="transmembrane region" description="Helical" evidence="1">
    <location>
        <begin position="214"/>
        <end position="236"/>
    </location>
</feature>
<dbReference type="SUPFAM" id="SSF103473">
    <property type="entry name" value="MFS general substrate transporter"/>
    <property type="match status" value="1"/>
</dbReference>
<accession>A0A1E7L5W8</accession>
<dbReference type="Proteomes" id="UP000176005">
    <property type="component" value="Unassembled WGS sequence"/>
</dbReference>
<evidence type="ECO:0000313" key="2">
    <source>
        <dbReference type="EMBL" id="OEV11413.1"/>
    </source>
</evidence>